<sequence length="52" mass="5574">MSEQQLSQPAPAMSWDDAEDSADQEKDFLAGTQAEAVPQACSIDNPDCEACQ</sequence>
<evidence type="ECO:0000313" key="2">
    <source>
        <dbReference type="EMBL" id="MBB4861545.1"/>
    </source>
</evidence>
<gene>
    <name evidence="2" type="ORF">HNP46_000356</name>
</gene>
<feature type="region of interest" description="Disordered" evidence="1">
    <location>
        <begin position="1"/>
        <end position="36"/>
    </location>
</feature>
<reference evidence="2 3" key="1">
    <citation type="submission" date="2020-08" db="EMBL/GenBank/DDBJ databases">
        <title>Functional genomics of gut bacteria from endangered species of beetles.</title>
        <authorList>
            <person name="Carlos-Shanley C."/>
        </authorList>
    </citation>
    <scope>NUCLEOTIDE SEQUENCE [LARGE SCALE GENOMIC DNA]</scope>
    <source>
        <strain evidence="2 3">S00179</strain>
    </source>
</reference>
<evidence type="ECO:0000313" key="3">
    <source>
        <dbReference type="Proteomes" id="UP000566995"/>
    </source>
</evidence>
<accession>A0A7W7NZP9</accession>
<dbReference type="Proteomes" id="UP000566995">
    <property type="component" value="Unassembled WGS sequence"/>
</dbReference>
<proteinExistence type="predicted"/>
<dbReference type="AlphaFoldDB" id="A0A7W7NZP9"/>
<name>A0A7W7NZP9_PSENT</name>
<dbReference type="RefSeq" id="WP_184585803.1">
    <property type="nucleotide sequence ID" value="NZ_JACHLI010000001.1"/>
</dbReference>
<evidence type="ECO:0000256" key="1">
    <source>
        <dbReference type="SAM" id="MobiDB-lite"/>
    </source>
</evidence>
<protein>
    <submittedName>
        <fullName evidence="2">Uncharacterized protein</fullName>
    </submittedName>
</protein>
<dbReference type="EMBL" id="JACHLI010000001">
    <property type="protein sequence ID" value="MBB4861545.1"/>
    <property type="molecule type" value="Genomic_DNA"/>
</dbReference>
<comment type="caution">
    <text evidence="2">The sequence shown here is derived from an EMBL/GenBank/DDBJ whole genome shotgun (WGS) entry which is preliminary data.</text>
</comment>
<organism evidence="2 3">
    <name type="scientific">Pseudomonas nitroreducens</name>
    <dbReference type="NCBI Taxonomy" id="46680"/>
    <lineage>
        <taxon>Bacteria</taxon>
        <taxon>Pseudomonadati</taxon>
        <taxon>Pseudomonadota</taxon>
        <taxon>Gammaproteobacteria</taxon>
        <taxon>Pseudomonadales</taxon>
        <taxon>Pseudomonadaceae</taxon>
        <taxon>Pseudomonas</taxon>
    </lineage>
</organism>